<sequence length="356" mass="40886">MIKRLLILLILCCICSQYNVTYARDQQTNAEIVDSLSAKADKLKEVNEEALLKVQAAQKTLRNQKRLLILAALLLVLCFLMAIPFYLNYKKVRIFSDALKQKNMIIQKNAAALDQLNRAISRQNQKLEEDNKLKDKLLSIISHDLRHPLVNTKSILDLINLKLVSPKETEELLEQLESQYVRSLSLLDNLLFWIRGQMKGLKIERTRVNMHRMNATLIEEQRIPIQNKQIKVTNHIDKHLEWRAEREMLKIIFRNLITNAIKFTPSEGEILLTSVIDETYAYILIKDTGIGMSKDILAKVGARQYVSSKGTSNEKGSGFGLILVKDLIEKNEAELLIESEPSRGSTIAVKFRYEKE</sequence>
<dbReference type="InterPro" id="IPR036890">
    <property type="entry name" value="HATPase_C_sf"/>
</dbReference>
<proteinExistence type="predicted"/>
<keyword evidence="9" id="KW-0732">Signal</keyword>
<feature type="transmembrane region" description="Helical" evidence="8">
    <location>
        <begin position="67"/>
        <end position="87"/>
    </location>
</feature>
<keyword evidence="3" id="KW-0597">Phosphoprotein</keyword>
<evidence type="ECO:0000256" key="3">
    <source>
        <dbReference type="ARBA" id="ARBA00022553"/>
    </source>
</evidence>
<evidence type="ECO:0000256" key="2">
    <source>
        <dbReference type="ARBA" id="ARBA00012438"/>
    </source>
</evidence>
<dbReference type="OrthoDB" id="9781208at2"/>
<dbReference type="CDD" id="cd00082">
    <property type="entry name" value="HisKA"/>
    <property type="match status" value="1"/>
</dbReference>
<keyword evidence="4" id="KW-0808">Transferase</keyword>
<name>A0A4Q1D638_9BACT</name>
<comment type="catalytic activity">
    <reaction evidence="1">
        <text>ATP + protein L-histidine = ADP + protein N-phospho-L-histidine.</text>
        <dbReference type="EC" id="2.7.13.3"/>
    </reaction>
</comment>
<evidence type="ECO:0000313" key="11">
    <source>
        <dbReference type="EMBL" id="RXK83343.1"/>
    </source>
</evidence>
<dbReference type="InterPro" id="IPR036097">
    <property type="entry name" value="HisK_dim/P_sf"/>
</dbReference>
<keyword evidence="12" id="KW-1185">Reference proteome</keyword>
<dbReference type="Gene3D" id="3.30.565.10">
    <property type="entry name" value="Histidine kinase-like ATPase, C-terminal domain"/>
    <property type="match status" value="1"/>
</dbReference>
<dbReference type="InterPro" id="IPR005467">
    <property type="entry name" value="His_kinase_dom"/>
</dbReference>
<dbReference type="InterPro" id="IPR004358">
    <property type="entry name" value="Sig_transdc_His_kin-like_C"/>
</dbReference>
<dbReference type="EC" id="2.7.13.3" evidence="2"/>
<dbReference type="PANTHER" id="PTHR43711:SF28">
    <property type="entry name" value="SENSOR HISTIDINE KINASE YXDK"/>
    <property type="match status" value="1"/>
</dbReference>
<evidence type="ECO:0000256" key="9">
    <source>
        <dbReference type="SAM" id="SignalP"/>
    </source>
</evidence>
<dbReference type="PRINTS" id="PR00344">
    <property type="entry name" value="BCTRLSENSOR"/>
</dbReference>
<dbReference type="Proteomes" id="UP000290545">
    <property type="component" value="Unassembled WGS sequence"/>
</dbReference>
<keyword evidence="5 11" id="KW-0418">Kinase</keyword>
<dbReference type="PANTHER" id="PTHR43711">
    <property type="entry name" value="TWO-COMPONENT HISTIDINE KINASE"/>
    <property type="match status" value="1"/>
</dbReference>
<organism evidence="11 12">
    <name type="scientific">Filimonas effusa</name>
    <dbReference type="NCBI Taxonomy" id="2508721"/>
    <lineage>
        <taxon>Bacteria</taxon>
        <taxon>Pseudomonadati</taxon>
        <taxon>Bacteroidota</taxon>
        <taxon>Chitinophagia</taxon>
        <taxon>Chitinophagales</taxon>
        <taxon>Chitinophagaceae</taxon>
        <taxon>Filimonas</taxon>
    </lineage>
</organism>
<evidence type="ECO:0000256" key="4">
    <source>
        <dbReference type="ARBA" id="ARBA00022679"/>
    </source>
</evidence>
<feature type="chain" id="PRO_5020442538" description="histidine kinase" evidence="9">
    <location>
        <begin position="24"/>
        <end position="356"/>
    </location>
</feature>
<dbReference type="SUPFAM" id="SSF55874">
    <property type="entry name" value="ATPase domain of HSP90 chaperone/DNA topoisomerase II/histidine kinase"/>
    <property type="match status" value="1"/>
</dbReference>
<dbReference type="PROSITE" id="PS50109">
    <property type="entry name" value="HIS_KIN"/>
    <property type="match status" value="1"/>
</dbReference>
<dbReference type="SUPFAM" id="SSF47384">
    <property type="entry name" value="Homodimeric domain of signal transducing histidine kinase"/>
    <property type="match status" value="1"/>
</dbReference>
<feature type="domain" description="Histidine kinase" evidence="10">
    <location>
        <begin position="140"/>
        <end position="355"/>
    </location>
</feature>
<dbReference type="RefSeq" id="WP_129004396.1">
    <property type="nucleotide sequence ID" value="NZ_SDHZ01000002.1"/>
</dbReference>
<dbReference type="InterPro" id="IPR003661">
    <property type="entry name" value="HisK_dim/P_dom"/>
</dbReference>
<dbReference type="EMBL" id="SDHZ01000002">
    <property type="protein sequence ID" value="RXK83343.1"/>
    <property type="molecule type" value="Genomic_DNA"/>
</dbReference>
<evidence type="ECO:0000256" key="5">
    <source>
        <dbReference type="ARBA" id="ARBA00022777"/>
    </source>
</evidence>
<dbReference type="AlphaFoldDB" id="A0A4Q1D638"/>
<evidence type="ECO:0000313" key="12">
    <source>
        <dbReference type="Proteomes" id="UP000290545"/>
    </source>
</evidence>
<evidence type="ECO:0000256" key="7">
    <source>
        <dbReference type="SAM" id="Coils"/>
    </source>
</evidence>
<dbReference type="InterPro" id="IPR003594">
    <property type="entry name" value="HATPase_dom"/>
</dbReference>
<evidence type="ECO:0000256" key="1">
    <source>
        <dbReference type="ARBA" id="ARBA00000085"/>
    </source>
</evidence>
<evidence type="ECO:0000259" key="10">
    <source>
        <dbReference type="PROSITE" id="PS50109"/>
    </source>
</evidence>
<dbReference type="Pfam" id="PF02518">
    <property type="entry name" value="HATPase_c"/>
    <property type="match status" value="1"/>
</dbReference>
<accession>A0A4Q1D638</accession>
<keyword evidence="6" id="KW-0902">Two-component regulatory system</keyword>
<feature type="signal peptide" evidence="9">
    <location>
        <begin position="1"/>
        <end position="23"/>
    </location>
</feature>
<reference evidence="11 12" key="1">
    <citation type="submission" date="2019-01" db="EMBL/GenBank/DDBJ databases">
        <title>Filimonas sp. strain TTM-71.</title>
        <authorList>
            <person name="Chen W.-M."/>
        </authorList>
    </citation>
    <scope>NUCLEOTIDE SEQUENCE [LARGE SCALE GENOMIC DNA]</scope>
    <source>
        <strain evidence="11 12">TTM-71</strain>
    </source>
</reference>
<keyword evidence="7" id="KW-0175">Coiled coil</keyword>
<keyword evidence="8" id="KW-0812">Transmembrane</keyword>
<evidence type="ECO:0000256" key="8">
    <source>
        <dbReference type="SAM" id="Phobius"/>
    </source>
</evidence>
<keyword evidence="8" id="KW-0472">Membrane</keyword>
<keyword evidence="8" id="KW-1133">Transmembrane helix</keyword>
<dbReference type="GO" id="GO:0000155">
    <property type="term" value="F:phosphorelay sensor kinase activity"/>
    <property type="evidence" value="ECO:0007669"/>
    <property type="project" value="InterPro"/>
</dbReference>
<feature type="coiled-coil region" evidence="7">
    <location>
        <begin position="106"/>
        <end position="133"/>
    </location>
</feature>
<dbReference type="Gene3D" id="1.10.287.130">
    <property type="match status" value="1"/>
</dbReference>
<evidence type="ECO:0000256" key="6">
    <source>
        <dbReference type="ARBA" id="ARBA00023012"/>
    </source>
</evidence>
<dbReference type="InterPro" id="IPR050736">
    <property type="entry name" value="Sensor_HK_Regulatory"/>
</dbReference>
<dbReference type="CDD" id="cd00075">
    <property type="entry name" value="HATPase"/>
    <property type="match status" value="1"/>
</dbReference>
<feature type="coiled-coil region" evidence="7">
    <location>
        <begin position="33"/>
        <end position="67"/>
    </location>
</feature>
<gene>
    <name evidence="11" type="ORF">ESB13_14670</name>
</gene>
<comment type="caution">
    <text evidence="11">The sequence shown here is derived from an EMBL/GenBank/DDBJ whole genome shotgun (WGS) entry which is preliminary data.</text>
</comment>
<dbReference type="SMART" id="SM00387">
    <property type="entry name" value="HATPase_c"/>
    <property type="match status" value="1"/>
</dbReference>
<protein>
    <recommendedName>
        <fullName evidence="2">histidine kinase</fullName>
        <ecNumber evidence="2">2.7.13.3</ecNumber>
    </recommendedName>
</protein>